<dbReference type="RefSeq" id="WP_264751888.1">
    <property type="nucleotide sequence ID" value="NZ_JAPDHW010000028.1"/>
</dbReference>
<protein>
    <submittedName>
        <fullName evidence="1">Uncharacterized protein</fullName>
    </submittedName>
</protein>
<reference evidence="1" key="1">
    <citation type="submission" date="2022-10" db="EMBL/GenBank/DDBJ databases">
        <title>Chryseobacterium babae sp. nov. isolated from the gut of the beetle Oryctes rhinoceros, and Chryseobacterium kimseyorum sp. nov., isolated from a stick insect rearing cage.</title>
        <authorList>
            <person name="Shelomi M."/>
            <person name="Han C.-J."/>
            <person name="Chen W.-M."/>
            <person name="Chen H.-K."/>
            <person name="Liaw S.-J."/>
            <person name="Muhle E."/>
            <person name="Clermont D."/>
        </authorList>
    </citation>
    <scope>NUCLEOTIDE SEQUENCE</scope>
    <source>
        <strain evidence="1">09-1422</strain>
    </source>
</reference>
<evidence type="ECO:0000313" key="1">
    <source>
        <dbReference type="EMBL" id="MCW3170759.1"/>
    </source>
</evidence>
<proteinExistence type="predicted"/>
<comment type="caution">
    <text evidence="1">The sequence shown here is derived from an EMBL/GenBank/DDBJ whole genome shotgun (WGS) entry which is preliminary data.</text>
</comment>
<accession>A0ABT3I3V7</accession>
<keyword evidence="2" id="KW-1185">Reference proteome</keyword>
<dbReference type="Proteomes" id="UP001163731">
    <property type="component" value="Unassembled WGS sequence"/>
</dbReference>
<evidence type="ECO:0000313" key="2">
    <source>
        <dbReference type="Proteomes" id="UP001163731"/>
    </source>
</evidence>
<sequence>MKKIITTIFLNIAVFSYSQIILGGTNGTAPANNKAAVLLEFEAGLNKGFILPSVRTLPVAPNVTPGTMLLDASVSNSTQAKVRFYAPSNANADVSGWVDLSAGNVANLTTFMSLQPPSTGVGAVTEETAAKTIIGADTSTADGVLVLESTTKVMVLPHVATTNDIKDPTPGMMVYINGTNKRLAVYNGLKWTYWAAQ</sequence>
<dbReference type="EMBL" id="JAPDHW010000028">
    <property type="protein sequence ID" value="MCW3170759.1"/>
    <property type="molecule type" value="Genomic_DNA"/>
</dbReference>
<name>A0ABT3I3V7_9FLAO</name>
<gene>
    <name evidence="1" type="ORF">OMO38_19690</name>
</gene>
<organism evidence="1 2">
    <name type="scientific">Chryseobacterium kimseyorum</name>
    <dbReference type="NCBI Taxonomy" id="2984028"/>
    <lineage>
        <taxon>Bacteria</taxon>
        <taxon>Pseudomonadati</taxon>
        <taxon>Bacteroidota</taxon>
        <taxon>Flavobacteriia</taxon>
        <taxon>Flavobacteriales</taxon>
        <taxon>Weeksellaceae</taxon>
        <taxon>Chryseobacterium group</taxon>
        <taxon>Chryseobacterium</taxon>
    </lineage>
</organism>